<dbReference type="Gene3D" id="3.40.50.12430">
    <property type="match status" value="1"/>
</dbReference>
<keyword evidence="11" id="KW-0472">Membrane</keyword>
<dbReference type="PROSITE" id="PS51834">
    <property type="entry name" value="DENN_FLCN_SMCR8"/>
    <property type="match status" value="1"/>
</dbReference>
<dbReference type="Pfam" id="PF11704">
    <property type="entry name" value="Folliculin"/>
    <property type="match status" value="1"/>
</dbReference>
<dbReference type="InterPro" id="IPR044886">
    <property type="entry name" value="FLCN_DENN_C_sf"/>
</dbReference>
<evidence type="ECO:0000313" key="19">
    <source>
        <dbReference type="Proteomes" id="UP000593567"/>
    </source>
</evidence>
<dbReference type="EMBL" id="VXIV02000201">
    <property type="protein sequence ID" value="KAF6039879.1"/>
    <property type="molecule type" value="Genomic_DNA"/>
</dbReference>
<dbReference type="InterPro" id="IPR021713">
    <property type="entry name" value="Folliculin"/>
</dbReference>
<organism evidence="18 19">
    <name type="scientific">Bugula neritina</name>
    <name type="common">Brown bryozoan</name>
    <name type="synonym">Sertularia neritina</name>
    <dbReference type="NCBI Taxonomy" id="10212"/>
    <lineage>
        <taxon>Eukaryota</taxon>
        <taxon>Metazoa</taxon>
        <taxon>Spiralia</taxon>
        <taxon>Lophotrochozoa</taxon>
        <taxon>Bryozoa</taxon>
        <taxon>Gymnolaemata</taxon>
        <taxon>Cheilostomatida</taxon>
        <taxon>Flustrina</taxon>
        <taxon>Buguloidea</taxon>
        <taxon>Bugulidae</taxon>
        <taxon>Bugula</taxon>
    </lineage>
</organism>
<dbReference type="GO" id="GO:0005829">
    <property type="term" value="C:cytosol"/>
    <property type="evidence" value="ECO:0007669"/>
    <property type="project" value="UniProtKB-SubCell"/>
</dbReference>
<keyword evidence="19" id="KW-1185">Reference proteome</keyword>
<dbReference type="GO" id="GO:0000122">
    <property type="term" value="P:negative regulation of transcription by RNA polymerase II"/>
    <property type="evidence" value="ECO:0007669"/>
    <property type="project" value="TreeGrafter"/>
</dbReference>
<keyword evidence="15" id="KW-0966">Cell projection</keyword>
<evidence type="ECO:0000259" key="17">
    <source>
        <dbReference type="PROSITE" id="PS51834"/>
    </source>
</evidence>
<comment type="subcellular location">
    <subcellularLocation>
        <location evidence="2">Cell projection</location>
        <location evidence="2">Cilium</location>
    </subcellularLocation>
    <subcellularLocation>
        <location evidence="4">Cytoplasm</location>
        <location evidence="4">Cytoskeleton</location>
        <location evidence="4">Microtubule organizing center</location>
        <location evidence="4">Centrosome</location>
    </subcellularLocation>
    <subcellularLocation>
        <location evidence="3">Cytoplasm</location>
        <location evidence="3">Cytoskeleton</location>
        <location evidence="3">Spindle</location>
    </subcellularLocation>
    <subcellularLocation>
        <location evidence="5">Cytoplasm</location>
        <location evidence="5">Cytosol</location>
    </subcellularLocation>
    <subcellularLocation>
        <location evidence="6">Lysosome membrane</location>
    </subcellularLocation>
    <subcellularLocation>
        <location evidence="1">Nucleus</location>
    </subcellularLocation>
</comment>
<gene>
    <name evidence="18" type="ORF">EB796_001802</name>
</gene>
<accession>A0A7J7KNX3</accession>
<dbReference type="GO" id="GO:1904263">
    <property type="term" value="P:positive regulation of TORC1 signaling"/>
    <property type="evidence" value="ECO:0007669"/>
    <property type="project" value="TreeGrafter"/>
</dbReference>
<dbReference type="Proteomes" id="UP000593567">
    <property type="component" value="Unassembled WGS sequence"/>
</dbReference>
<sequence>MYYCSGKRVSMNAILALCHFCEQHGPRVLFCTQPFHERNNIIPATISNDTESIAANDSINSELSEVISKSRLKSPTPKFTSTESVDTAGHNDGPSMAKDRCEGCRSLQSSVPGYVSNDLEAKVKYVSSQQPHHDQLYSTVRQACIRSLSSEVCLGREGPIFFGDSDTRYVLSYTFYLQDTKSRGGRRLYSIIVVMMDKIYLLNSWPFLVKHLQNIVKDLQAKAKCVYEEEDKTQPIRPPNVRSCPVPTQRRLQRSRSSAVRSMVDMTGDETLFKSLHLSFTWVLKACSNRLTEKLLEGPPTEDSIVDLEKQEEVVDDFVLVGTEKIADQDNQETSSVADSAIAIGAAMNSFSLTDDTYCSSSNDQIPVFHNLRELYQTMGYHSFHQLAHHVLVGNQIIVQTDSYMITKSIIDCLQVLLPKGCCRIIYYSETYEESWKCNFLGLSKFCSLPKHVLDSEHYALVNVDSPVPTNNVLELSLNPFQGYKVQLFTGQPPMDKASAPKILEKMEKAVANQKLNWLVVEQCLICIKEEWMNKVKVLFTFTKAGGNRSEEDTKKLLQVFGASGEDKKALKFWMTGLSSQYKNHMRQTSKQI</sequence>
<dbReference type="GO" id="GO:0005634">
    <property type="term" value="C:nucleus"/>
    <property type="evidence" value="ECO:0007669"/>
    <property type="project" value="UniProtKB-SubCell"/>
</dbReference>
<comment type="similarity">
    <text evidence="7">Belongs to the folliculin family.</text>
</comment>
<dbReference type="GO" id="GO:0005765">
    <property type="term" value="C:lysosomal membrane"/>
    <property type="evidence" value="ECO:0007669"/>
    <property type="project" value="UniProtKB-SubCell"/>
</dbReference>
<evidence type="ECO:0000313" key="18">
    <source>
        <dbReference type="EMBL" id="KAF6039879.1"/>
    </source>
</evidence>
<evidence type="ECO:0000256" key="16">
    <source>
        <dbReference type="SAM" id="MobiDB-lite"/>
    </source>
</evidence>
<dbReference type="Gene3D" id="1.10.10.1730">
    <property type="entry name" value="Folliculin"/>
    <property type="match status" value="1"/>
</dbReference>
<dbReference type="InterPro" id="IPR037521">
    <property type="entry name" value="FLCN/SMCR8_DENN"/>
</dbReference>
<evidence type="ECO:0000256" key="7">
    <source>
        <dbReference type="ARBA" id="ARBA00009987"/>
    </source>
</evidence>
<evidence type="ECO:0000256" key="15">
    <source>
        <dbReference type="ARBA" id="ARBA00023273"/>
    </source>
</evidence>
<dbReference type="GO" id="GO:0005929">
    <property type="term" value="C:cilium"/>
    <property type="evidence" value="ECO:0007669"/>
    <property type="project" value="UniProtKB-SubCell"/>
</dbReference>
<dbReference type="OrthoDB" id="5599713at2759"/>
<evidence type="ECO:0000256" key="10">
    <source>
        <dbReference type="ARBA" id="ARBA00022490"/>
    </source>
</evidence>
<keyword evidence="12" id="KW-0206">Cytoskeleton</keyword>
<keyword evidence="14" id="KW-0539">Nucleus</keyword>
<dbReference type="InterPro" id="IPR037520">
    <property type="entry name" value="Folliculin/SMCR8_longin"/>
</dbReference>
<dbReference type="GO" id="GO:0005813">
    <property type="term" value="C:centrosome"/>
    <property type="evidence" value="ECO:0007669"/>
    <property type="project" value="UniProtKB-SubCell"/>
</dbReference>
<evidence type="ECO:0000256" key="1">
    <source>
        <dbReference type="ARBA" id="ARBA00004123"/>
    </source>
</evidence>
<evidence type="ECO:0000256" key="12">
    <source>
        <dbReference type="ARBA" id="ARBA00023212"/>
    </source>
</evidence>
<keyword evidence="9" id="KW-0343">GTPase activation</keyword>
<evidence type="ECO:0000256" key="2">
    <source>
        <dbReference type="ARBA" id="ARBA00004138"/>
    </source>
</evidence>
<name>A0A7J7KNX3_BUGNE</name>
<evidence type="ECO:0000256" key="8">
    <source>
        <dbReference type="ARBA" id="ARBA00021824"/>
    </source>
</evidence>
<comment type="caution">
    <text evidence="18">The sequence shown here is derived from an EMBL/GenBank/DDBJ whole genome shotgun (WGS) entry which is preliminary data.</text>
</comment>
<dbReference type="InterPro" id="IPR032035">
    <property type="entry name" value="Folliculin_DENN"/>
</dbReference>
<evidence type="ECO:0000256" key="11">
    <source>
        <dbReference type="ARBA" id="ARBA00023136"/>
    </source>
</evidence>
<reference evidence="18" key="1">
    <citation type="submission" date="2020-06" db="EMBL/GenBank/DDBJ databases">
        <title>Draft genome of Bugula neritina, a colonial animal packing powerful symbionts and potential medicines.</title>
        <authorList>
            <person name="Rayko M."/>
        </authorList>
    </citation>
    <scope>NUCLEOTIDE SEQUENCE [LARGE SCALE GENOMIC DNA]</scope>
    <source>
        <strain evidence="18">Kwan_BN1</strain>
    </source>
</reference>
<dbReference type="AlphaFoldDB" id="A0A7J7KNX3"/>
<keyword evidence="10" id="KW-0963">Cytoplasm</keyword>
<dbReference type="GO" id="GO:0005096">
    <property type="term" value="F:GTPase activator activity"/>
    <property type="evidence" value="ECO:0007669"/>
    <property type="project" value="UniProtKB-KW"/>
</dbReference>
<dbReference type="PANTHER" id="PTHR31441">
    <property type="entry name" value="FOLLICULIN FAMILY MEMBER"/>
    <property type="match status" value="1"/>
</dbReference>
<dbReference type="PANTHER" id="PTHR31441:SF2">
    <property type="entry name" value="FOLLICULIN"/>
    <property type="match status" value="1"/>
</dbReference>
<evidence type="ECO:0000256" key="5">
    <source>
        <dbReference type="ARBA" id="ARBA00004514"/>
    </source>
</evidence>
<evidence type="ECO:0000256" key="4">
    <source>
        <dbReference type="ARBA" id="ARBA00004300"/>
    </source>
</evidence>
<keyword evidence="13" id="KW-0458">Lysosome</keyword>
<dbReference type="GO" id="GO:0005819">
    <property type="term" value="C:spindle"/>
    <property type="evidence" value="ECO:0007669"/>
    <property type="project" value="UniProtKB-SubCell"/>
</dbReference>
<protein>
    <recommendedName>
        <fullName evidence="8">Folliculin</fullName>
    </recommendedName>
</protein>
<evidence type="ECO:0000256" key="13">
    <source>
        <dbReference type="ARBA" id="ARBA00023228"/>
    </source>
</evidence>
<feature type="region of interest" description="Disordered" evidence="16">
    <location>
        <begin position="74"/>
        <end position="94"/>
    </location>
</feature>
<proteinExistence type="inferred from homology"/>
<evidence type="ECO:0000256" key="9">
    <source>
        <dbReference type="ARBA" id="ARBA00022468"/>
    </source>
</evidence>
<evidence type="ECO:0000256" key="6">
    <source>
        <dbReference type="ARBA" id="ARBA00004656"/>
    </source>
</evidence>
<dbReference type="Pfam" id="PF16692">
    <property type="entry name" value="Folliculin_C"/>
    <property type="match status" value="1"/>
</dbReference>
<evidence type="ECO:0000256" key="14">
    <source>
        <dbReference type="ARBA" id="ARBA00023242"/>
    </source>
</evidence>
<evidence type="ECO:0000256" key="3">
    <source>
        <dbReference type="ARBA" id="ARBA00004186"/>
    </source>
</evidence>
<feature type="domain" description="UDENN FLCN/SMCR8-type" evidence="17">
    <location>
        <begin position="105"/>
        <end position="579"/>
    </location>
</feature>